<evidence type="ECO:0000256" key="1">
    <source>
        <dbReference type="SAM" id="MobiDB-lite"/>
    </source>
</evidence>
<dbReference type="eggNOG" id="ENOG5033ZKD">
    <property type="taxonomic scope" value="Bacteria"/>
</dbReference>
<sequence precursor="true">MEKKFNLTRQGKLVILGVLVVFVIALAAMTLVQGKGKEGSQQEFNLKDVPAQGVIADANYRLVPVLDAAADKAARVYIDTEAIPALFFATWDESSAQVIIEIQNVINQMGSTPHKPLVLVSTFAKTTDQNEAKEMAKGFQQENNISLPMTVQVGPPTEFVQQSPSFVFTDNEGTHIITEQNKIIESLSNALSLPVIEPEIKTPSGDDPISQEGDMTSPK</sequence>
<gene>
    <name evidence="2" type="ordered locus">Desde_3159</name>
</gene>
<reference evidence="3" key="1">
    <citation type="submission" date="2012-06" db="EMBL/GenBank/DDBJ databases">
        <title>Complete sequence of Desulfitobacterium dehalogenans ATCC 51507.</title>
        <authorList>
            <person name="Lucas S."/>
            <person name="Han J."/>
            <person name="Lapidus A."/>
            <person name="Cheng J.-F."/>
            <person name="Goodwin L."/>
            <person name="Pitluck S."/>
            <person name="Peters L."/>
            <person name="Ovchinnikova G."/>
            <person name="Teshima H."/>
            <person name="Detter J.C."/>
            <person name="Han C."/>
            <person name="Tapia R."/>
            <person name="Land M."/>
            <person name="Hauser L."/>
            <person name="Kyrpides N."/>
            <person name="Ivanova N."/>
            <person name="Pagani I."/>
            <person name="Kruse T."/>
            <person name="de Vos W.M."/>
            <person name="Smidt H."/>
            <person name="Woyke T."/>
        </authorList>
    </citation>
    <scope>NUCLEOTIDE SEQUENCE [LARGE SCALE GENOMIC DNA]</scope>
    <source>
        <strain evidence="3">ATCC 51507 / DSM 9161 / JW/IU-DC1</strain>
    </source>
</reference>
<dbReference type="KEGG" id="ddh:Desde_3159"/>
<dbReference type="HOGENOM" id="CLU_1259736_0_0_9"/>
<dbReference type="Proteomes" id="UP000006053">
    <property type="component" value="Chromosome"/>
</dbReference>
<accession>I4ABW5</accession>
<name>I4ABW5_DESDJ</name>
<dbReference type="AlphaFoldDB" id="I4ABW5"/>
<dbReference type="EMBL" id="CP003348">
    <property type="protein sequence ID" value="AFM01450.1"/>
    <property type="molecule type" value="Genomic_DNA"/>
</dbReference>
<evidence type="ECO:0000313" key="2">
    <source>
        <dbReference type="EMBL" id="AFM01450.1"/>
    </source>
</evidence>
<reference evidence="2 3" key="2">
    <citation type="journal article" date="2015" name="J. Bacteriol.">
        <title>Genomic, proteomic, and biochemical analysis of the organohalide respiratory pathway in Desulfitobacterium dehalogenans.</title>
        <authorList>
            <person name="Kruse T."/>
            <person name="van de Pas B.A."/>
            <person name="Atteia A."/>
            <person name="Krab K."/>
            <person name="Hagen W.R."/>
            <person name="Goodwin L."/>
            <person name="Chain P."/>
            <person name="Boeren S."/>
            <person name="Maphosa F."/>
            <person name="Schraa G."/>
            <person name="de Vos W.M."/>
            <person name="van der Oost J."/>
            <person name="Smidt H."/>
            <person name="Stams A.J."/>
        </authorList>
    </citation>
    <scope>NUCLEOTIDE SEQUENCE [LARGE SCALE GENOMIC DNA]</scope>
    <source>
        <strain evidence="3">ATCC 51507 / DSM 9161 / JW/IU-DC1</strain>
    </source>
</reference>
<dbReference type="STRING" id="756499.Desde_3159"/>
<protein>
    <submittedName>
        <fullName evidence="2">Uncharacterized protein</fullName>
    </submittedName>
</protein>
<feature type="region of interest" description="Disordered" evidence="1">
    <location>
        <begin position="198"/>
        <end position="219"/>
    </location>
</feature>
<evidence type="ECO:0000313" key="3">
    <source>
        <dbReference type="Proteomes" id="UP000006053"/>
    </source>
</evidence>
<keyword evidence="3" id="KW-1185">Reference proteome</keyword>
<organism evidence="2 3">
    <name type="scientific">Desulfitobacterium dehalogenans (strain ATCC 51507 / DSM 9161 / JW/IU-DC1)</name>
    <dbReference type="NCBI Taxonomy" id="756499"/>
    <lineage>
        <taxon>Bacteria</taxon>
        <taxon>Bacillati</taxon>
        <taxon>Bacillota</taxon>
        <taxon>Clostridia</taxon>
        <taxon>Eubacteriales</taxon>
        <taxon>Desulfitobacteriaceae</taxon>
        <taxon>Desulfitobacterium</taxon>
    </lineage>
</organism>
<dbReference type="RefSeq" id="WP_014794930.1">
    <property type="nucleotide sequence ID" value="NC_018017.1"/>
</dbReference>
<proteinExistence type="predicted"/>